<dbReference type="Proteomes" id="UP000030758">
    <property type="component" value="Unassembled WGS sequence"/>
</dbReference>
<comment type="similarity">
    <text evidence="3 24">Belongs to the WD repeat coronin family.</text>
</comment>
<comment type="subcellular location">
    <subcellularLocation>
        <location evidence="2">Nucleus</location>
    </subcellularLocation>
</comment>
<dbReference type="InterPro" id="IPR022880">
    <property type="entry name" value="DNApol_IV"/>
</dbReference>
<proteinExistence type="inferred from homology"/>
<dbReference type="FunFam" id="1.10.150.810:FF:000001">
    <property type="entry name" value="DNA polymerase kappa"/>
    <property type="match status" value="1"/>
</dbReference>
<comment type="cofactor">
    <cofactor evidence="1">
        <name>Mg(2+)</name>
        <dbReference type="ChEBI" id="CHEBI:18420"/>
    </cofactor>
</comment>
<name>A0A085MYA5_9BILA</name>
<evidence type="ECO:0000256" key="22">
    <source>
        <dbReference type="ARBA" id="ARBA00049244"/>
    </source>
</evidence>
<evidence type="ECO:0000259" key="27">
    <source>
        <dbReference type="PROSITE" id="PS50173"/>
    </source>
</evidence>
<dbReference type="GO" id="GO:0006260">
    <property type="term" value="P:DNA replication"/>
    <property type="evidence" value="ECO:0007669"/>
    <property type="project" value="UniProtKB-KW"/>
</dbReference>
<evidence type="ECO:0000256" key="15">
    <source>
        <dbReference type="ARBA" id="ARBA00022842"/>
    </source>
</evidence>
<feature type="region of interest" description="Disordered" evidence="26">
    <location>
        <begin position="951"/>
        <end position="984"/>
    </location>
</feature>
<dbReference type="Gene3D" id="3.30.1490.100">
    <property type="entry name" value="DNA polymerase, Y-family, little finger domain"/>
    <property type="match status" value="1"/>
</dbReference>
<dbReference type="Pfam" id="PF08953">
    <property type="entry name" value="DUF1899"/>
    <property type="match status" value="1"/>
</dbReference>
<dbReference type="InterPro" id="IPR015048">
    <property type="entry name" value="DUF1899"/>
</dbReference>
<evidence type="ECO:0000256" key="2">
    <source>
        <dbReference type="ARBA" id="ARBA00004123"/>
    </source>
</evidence>
<feature type="compositionally biased region" description="Polar residues" evidence="26">
    <location>
        <begin position="972"/>
        <end position="984"/>
    </location>
</feature>
<evidence type="ECO:0000256" key="7">
    <source>
        <dbReference type="ARBA" id="ARBA00022679"/>
    </source>
</evidence>
<evidence type="ECO:0000256" key="24">
    <source>
        <dbReference type="RuleBase" id="RU280818"/>
    </source>
</evidence>
<dbReference type="InterPro" id="IPR024728">
    <property type="entry name" value="PolY_HhH_motif"/>
</dbReference>
<dbReference type="SMART" id="SM00734">
    <property type="entry name" value="ZnF_Rad18"/>
    <property type="match status" value="1"/>
</dbReference>
<dbReference type="InterPro" id="IPR043128">
    <property type="entry name" value="Rev_trsase/Diguanyl_cyclase"/>
</dbReference>
<keyword evidence="15" id="KW-0460">Magnesium</keyword>
<dbReference type="Gene3D" id="1.10.150.810">
    <property type="match status" value="2"/>
</dbReference>
<evidence type="ECO:0000256" key="18">
    <source>
        <dbReference type="ARBA" id="ARBA00023125"/>
    </source>
</evidence>
<feature type="coiled-coil region" evidence="25">
    <location>
        <begin position="1073"/>
        <end position="1100"/>
    </location>
</feature>
<dbReference type="PROSITE" id="PS50082">
    <property type="entry name" value="WD_REPEATS_2"/>
    <property type="match status" value="3"/>
</dbReference>
<dbReference type="SMART" id="SM00320">
    <property type="entry name" value="WD40"/>
    <property type="match status" value="3"/>
</dbReference>
<dbReference type="Pfam" id="PF11799">
    <property type="entry name" value="IMS_C"/>
    <property type="match status" value="1"/>
</dbReference>
<dbReference type="GO" id="GO:0003684">
    <property type="term" value="F:damaged DNA binding"/>
    <property type="evidence" value="ECO:0007669"/>
    <property type="project" value="InterPro"/>
</dbReference>
<evidence type="ECO:0000313" key="28">
    <source>
        <dbReference type="EMBL" id="KFD62201.1"/>
    </source>
</evidence>
<dbReference type="GO" id="GO:0008270">
    <property type="term" value="F:zinc ion binding"/>
    <property type="evidence" value="ECO:0007669"/>
    <property type="project" value="UniProtKB-KW"/>
</dbReference>
<evidence type="ECO:0000256" key="10">
    <source>
        <dbReference type="ARBA" id="ARBA00022723"/>
    </source>
</evidence>
<dbReference type="SMART" id="SM01166">
    <property type="entry name" value="DUF1899"/>
    <property type="match status" value="1"/>
</dbReference>
<dbReference type="InterPro" id="IPR015505">
    <property type="entry name" value="Coronin"/>
</dbReference>
<sequence>MQFNDCKAGMQGLDREKIGAKIDEWSKGSRFYDHQMKRRERIERRVQNMRTQLRFLSEQQLKAAEAKMDKCAEDFESMRDLSRTVFHVDMDAFFAAVEMRDDPKLRSVPMAVGSTSMLSTSNYLARKFGVRAAMPGFIGRKLCPDLVIVPCNFSKYKTISNQVEAILQEYDSTLVMGSLDEAYLDLTEFIASRKQLEHPVKHTRVRYGGPCSCMSPSFALPTILPENEYNIVVETCDICGHSRLRLVDEVTFGNTAQEIAQEIRFRVEQATQLTCSIGIACNGMLAKVCSDINKPNGQFYLEFDRTVIIDFVQNLPIRKICGIGPVTEAILRGLDITTCKHLFEKRAQLYILFSQRSSAYFLRVSLGIDGWAFEKDEEYTRKSIGVERTFNELNTREQLLEMCCDLCDTVARSAVKRNLKGRTITVKLKTIAFDVMTRAYTAKYYTNDADEMFAIASEILLNEIRAISPKPLRLRLMECSGTYPDSSQQASIYSEFTCPICKLIIKGIDLRAINHHVDVCLNVSAIEELRTGSVAIVSTMQFVRQSKFRHVYCKSVRRESCVEDVRITKIAWDSLFCTVNPKFLAVIVEGSGGPFMVIPIGKTGRIEKDHPLVDAHKAPCLEVAWCPFNDNVIASCSEDCTAKIWHIPDGGLQKSLKTPLVELLAHQKRVTAILWHPTANNVLLTAGADAKIFLWNVSTGEALIEISGHPDLIWSIDFNYNGSKLLTTCKDKMIRVIDPRSGRILQQGTGHEGVKPQRAIFLNDGRIFSTGFTRRSERMYALRSEQALEEPIIQEELDTSNGVLYPLYDRDTGLIYLCGRGDSNIRYYEVNNDPPFVHYINTYTSPEPQRGIGFMPKRGLNVDENEIARIYKCTNKGLVEILQFFVPRKSEMFQEDLYPDTAGTVPAISAEEWLNGKDADPILVPLRSDKRQNEHPGEPKKQAVRRANILAEVPPTEPASAATVSKRRSVAAASQETAPKADSSLTTVTDVLAQRRRESVPMKSELFADVDTGIVQLRHHESRDEYGSGRQGAGAVTESGFFSAAMASQRPRSEFMPKRAPEHNHLNDPNERIEELTLEVNRLKRIVRQLASRLKTVEQQLFQQFTPRDQWDSNCLFKSVALFSMIDALKVVKQQEKHERRIKATYQRNPIKISACKRSAIITEMLTGFLLIVSALLSNAEVSGTRVISDLSEVVGYIPPHVTNIQESIELTIPPPKPGSIRPYARDECTLWKCDLQHKAWKKTNVSENYELFMSCLDKCEIELILQWTSRWIREISGEQKIGQDGKKSKKNSKSGWFK</sequence>
<feature type="repeat" description="WD" evidence="23">
    <location>
        <begin position="663"/>
        <end position="705"/>
    </location>
</feature>
<dbReference type="FunFam" id="2.130.10.10:FF:000502">
    <property type="entry name" value="Coronin"/>
    <property type="match status" value="1"/>
</dbReference>
<evidence type="ECO:0000256" key="19">
    <source>
        <dbReference type="ARBA" id="ARBA00023203"/>
    </source>
</evidence>
<dbReference type="GO" id="GO:0003887">
    <property type="term" value="F:DNA-directed DNA polymerase activity"/>
    <property type="evidence" value="ECO:0007669"/>
    <property type="project" value="UniProtKB-KW"/>
</dbReference>
<dbReference type="InterPro" id="IPR043502">
    <property type="entry name" value="DNA/RNA_pol_sf"/>
</dbReference>
<evidence type="ECO:0000256" key="11">
    <source>
        <dbReference type="ARBA" id="ARBA00022737"/>
    </source>
</evidence>
<keyword evidence="12" id="KW-0227">DNA damage</keyword>
<organism evidence="28">
    <name type="scientific">Trichuris suis</name>
    <name type="common">pig whipworm</name>
    <dbReference type="NCBI Taxonomy" id="68888"/>
    <lineage>
        <taxon>Eukaryota</taxon>
        <taxon>Metazoa</taxon>
        <taxon>Ecdysozoa</taxon>
        <taxon>Nematoda</taxon>
        <taxon>Enoplea</taxon>
        <taxon>Dorylaimia</taxon>
        <taxon>Trichinellida</taxon>
        <taxon>Trichuridae</taxon>
        <taxon>Trichuris</taxon>
    </lineage>
</organism>
<keyword evidence="14" id="KW-0862">Zinc</keyword>
<evidence type="ECO:0000256" key="6">
    <source>
        <dbReference type="ARBA" id="ARBA00022574"/>
    </source>
</evidence>
<comment type="similarity">
    <text evidence="4">Belongs to the DNA polymerase type-Y family.</text>
</comment>
<dbReference type="InterPro" id="IPR015943">
    <property type="entry name" value="WD40/YVTN_repeat-like_dom_sf"/>
</dbReference>
<dbReference type="PANTHER" id="PTHR10856">
    <property type="entry name" value="CORONIN"/>
    <property type="match status" value="1"/>
</dbReference>
<dbReference type="PANTHER" id="PTHR10856:SF0">
    <property type="entry name" value="CORONIN"/>
    <property type="match status" value="1"/>
</dbReference>
<evidence type="ECO:0000256" key="8">
    <source>
        <dbReference type="ARBA" id="ARBA00022695"/>
    </source>
</evidence>
<evidence type="ECO:0000256" key="5">
    <source>
        <dbReference type="ARBA" id="ARBA00022457"/>
    </source>
</evidence>
<dbReference type="Gene3D" id="3.40.1170.60">
    <property type="match status" value="1"/>
</dbReference>
<evidence type="ECO:0000256" key="21">
    <source>
        <dbReference type="ARBA" id="ARBA00023242"/>
    </source>
</evidence>
<evidence type="ECO:0000256" key="1">
    <source>
        <dbReference type="ARBA" id="ARBA00001946"/>
    </source>
</evidence>
<dbReference type="InterPro" id="IPR019775">
    <property type="entry name" value="WD40_repeat_CS"/>
</dbReference>
<evidence type="ECO:0000256" key="12">
    <source>
        <dbReference type="ARBA" id="ARBA00022763"/>
    </source>
</evidence>
<dbReference type="SUPFAM" id="SSF100879">
    <property type="entry name" value="Lesion bypass DNA polymerase (Y-family), little finger domain"/>
    <property type="match status" value="1"/>
</dbReference>
<evidence type="ECO:0000256" key="3">
    <source>
        <dbReference type="ARBA" id="ARBA00009482"/>
    </source>
</evidence>
<keyword evidence="8" id="KW-0548">Nucleotidyltransferase</keyword>
<feature type="repeat" description="WD" evidence="23">
    <location>
        <begin position="706"/>
        <end position="747"/>
    </location>
</feature>
<dbReference type="EMBL" id="KL367600">
    <property type="protein sequence ID" value="KFD62201.1"/>
    <property type="molecule type" value="Genomic_DNA"/>
</dbReference>
<dbReference type="PROSITE" id="PS50173">
    <property type="entry name" value="UMUC"/>
    <property type="match status" value="1"/>
</dbReference>
<dbReference type="FunFam" id="3.40.1170.60:FF:000002">
    <property type="entry name" value="Polymerase (DNA directed) kappa"/>
    <property type="match status" value="1"/>
</dbReference>
<evidence type="ECO:0000256" key="25">
    <source>
        <dbReference type="SAM" id="Coils"/>
    </source>
</evidence>
<dbReference type="SUPFAM" id="SSF50978">
    <property type="entry name" value="WD40 repeat-like"/>
    <property type="match status" value="1"/>
</dbReference>
<dbReference type="PROSITE" id="PS50294">
    <property type="entry name" value="WD_REPEATS_REGION"/>
    <property type="match status" value="1"/>
</dbReference>
<dbReference type="Gene3D" id="3.30.70.270">
    <property type="match status" value="1"/>
</dbReference>
<dbReference type="SMART" id="SM01167">
    <property type="entry name" value="DUF1900"/>
    <property type="match status" value="1"/>
</dbReference>
<dbReference type="InterPro" id="IPR001126">
    <property type="entry name" value="UmuC"/>
</dbReference>
<dbReference type="InterPro" id="IPR006642">
    <property type="entry name" value="Rad18_UBZ4"/>
</dbReference>
<dbReference type="GO" id="GO:0005634">
    <property type="term" value="C:nucleus"/>
    <property type="evidence" value="ECO:0007669"/>
    <property type="project" value="UniProtKB-SubCell"/>
</dbReference>
<protein>
    <recommendedName>
        <fullName evidence="24">Coronin</fullName>
    </recommendedName>
</protein>
<evidence type="ECO:0000256" key="4">
    <source>
        <dbReference type="ARBA" id="ARBA00010945"/>
    </source>
</evidence>
<keyword evidence="5" id="KW-0515">Mutator protein</keyword>
<accession>A0A085MYA5</accession>
<keyword evidence="13" id="KW-0863">Zinc-finger</keyword>
<dbReference type="GO" id="GO:0007015">
    <property type="term" value="P:actin filament organization"/>
    <property type="evidence" value="ECO:0007669"/>
    <property type="project" value="TreeGrafter"/>
</dbReference>
<dbReference type="PROSITE" id="PS00678">
    <property type="entry name" value="WD_REPEATS_1"/>
    <property type="match status" value="1"/>
</dbReference>
<feature type="domain" description="UmuC" evidence="27">
    <location>
        <begin position="85"/>
        <end position="324"/>
    </location>
</feature>
<dbReference type="GO" id="GO:0051015">
    <property type="term" value="F:actin filament binding"/>
    <property type="evidence" value="ECO:0007669"/>
    <property type="project" value="TreeGrafter"/>
</dbReference>
<keyword evidence="20" id="KW-0234">DNA repair</keyword>
<keyword evidence="7" id="KW-0808">Transferase</keyword>
<dbReference type="SUPFAM" id="SSF56672">
    <property type="entry name" value="DNA/RNA polymerases"/>
    <property type="match status" value="1"/>
</dbReference>
<evidence type="ECO:0000256" key="9">
    <source>
        <dbReference type="ARBA" id="ARBA00022705"/>
    </source>
</evidence>
<dbReference type="InterPro" id="IPR036322">
    <property type="entry name" value="WD40_repeat_dom_sf"/>
</dbReference>
<keyword evidence="10" id="KW-0479">Metal-binding</keyword>
<dbReference type="FunFam" id="3.30.1490.100:FF:000004">
    <property type="entry name" value="DNA polymerase IV"/>
    <property type="match status" value="1"/>
</dbReference>
<gene>
    <name evidence="28" type="ORF">M514_12832</name>
</gene>
<dbReference type="InterPro" id="IPR036775">
    <property type="entry name" value="DNA_pol_Y-fam_lit_finger_sf"/>
</dbReference>
<dbReference type="InterPro" id="IPR017961">
    <property type="entry name" value="DNA_pol_Y-fam_little_finger"/>
</dbReference>
<keyword evidence="11 24" id="KW-0677">Repeat</keyword>
<evidence type="ECO:0000256" key="20">
    <source>
        <dbReference type="ARBA" id="ARBA00023204"/>
    </source>
</evidence>
<comment type="catalytic activity">
    <reaction evidence="22">
        <text>DNA(n) + a 2'-deoxyribonucleoside 5'-triphosphate = DNA(n+1) + diphosphate</text>
        <dbReference type="Rhea" id="RHEA:22508"/>
        <dbReference type="Rhea" id="RHEA-COMP:17339"/>
        <dbReference type="Rhea" id="RHEA-COMP:17340"/>
        <dbReference type="ChEBI" id="CHEBI:33019"/>
        <dbReference type="ChEBI" id="CHEBI:61560"/>
        <dbReference type="ChEBI" id="CHEBI:173112"/>
        <dbReference type="EC" id="2.7.7.7"/>
    </reaction>
</comment>
<evidence type="ECO:0000256" key="14">
    <source>
        <dbReference type="ARBA" id="ARBA00022833"/>
    </source>
</evidence>
<dbReference type="Pfam" id="PF11798">
    <property type="entry name" value="IMS_HHH"/>
    <property type="match status" value="1"/>
</dbReference>
<evidence type="ECO:0000256" key="13">
    <source>
        <dbReference type="ARBA" id="ARBA00022771"/>
    </source>
</evidence>
<keyword evidence="6 23" id="KW-0853">WD repeat</keyword>
<dbReference type="Pfam" id="PF00400">
    <property type="entry name" value="WD40"/>
    <property type="match status" value="3"/>
</dbReference>
<dbReference type="CDD" id="cd03586">
    <property type="entry name" value="PolY_Pol_IV_kappa"/>
    <property type="match status" value="1"/>
</dbReference>
<dbReference type="Gene3D" id="2.130.10.10">
    <property type="entry name" value="YVTN repeat-like/Quinoprotein amine dehydrogenase"/>
    <property type="match status" value="1"/>
</dbReference>
<evidence type="ECO:0000256" key="23">
    <source>
        <dbReference type="PROSITE-ProRule" id="PRU00221"/>
    </source>
</evidence>
<keyword evidence="21" id="KW-0539">Nucleus</keyword>
<dbReference type="GO" id="GO:0006281">
    <property type="term" value="P:DNA repair"/>
    <property type="evidence" value="ECO:0007669"/>
    <property type="project" value="UniProtKB-KW"/>
</dbReference>
<feature type="repeat" description="WD" evidence="23">
    <location>
        <begin position="613"/>
        <end position="655"/>
    </location>
</feature>
<evidence type="ECO:0000256" key="16">
    <source>
        <dbReference type="ARBA" id="ARBA00022932"/>
    </source>
</evidence>
<evidence type="ECO:0000256" key="26">
    <source>
        <dbReference type="SAM" id="MobiDB-lite"/>
    </source>
</evidence>
<dbReference type="Pfam" id="PF00817">
    <property type="entry name" value="IMS"/>
    <property type="match status" value="1"/>
</dbReference>
<dbReference type="Gene3D" id="3.30.160.60">
    <property type="entry name" value="Classic Zinc Finger"/>
    <property type="match status" value="1"/>
</dbReference>
<keyword evidence="17 25" id="KW-0175">Coiled coil</keyword>
<dbReference type="Pfam" id="PF16300">
    <property type="entry name" value="WD40_4"/>
    <property type="match status" value="1"/>
</dbReference>
<dbReference type="InterPro" id="IPR001680">
    <property type="entry name" value="WD40_rpt"/>
</dbReference>
<keyword evidence="16" id="KW-0239">DNA-directed DNA polymerase</keyword>
<keyword evidence="9" id="KW-0235">DNA replication</keyword>
<keyword evidence="19" id="KW-0009">Actin-binding</keyword>
<keyword evidence="18" id="KW-0238">DNA-binding</keyword>
<dbReference type="FunFam" id="1.10.150.810:FF:000003">
    <property type="entry name" value="DNA polymerase kappa subunit"/>
    <property type="match status" value="1"/>
</dbReference>
<reference evidence="28" key="1">
    <citation type="journal article" date="2014" name="Nat. Genet.">
        <title>Genome and transcriptome of the porcine whipworm Trichuris suis.</title>
        <authorList>
            <person name="Jex A.R."/>
            <person name="Nejsum P."/>
            <person name="Schwarz E.M."/>
            <person name="Hu L."/>
            <person name="Young N.D."/>
            <person name="Hall R.S."/>
            <person name="Korhonen P.K."/>
            <person name="Liao S."/>
            <person name="Thamsborg S."/>
            <person name="Xia J."/>
            <person name="Xu P."/>
            <person name="Wang S."/>
            <person name="Scheerlinck J.P."/>
            <person name="Hofmann A."/>
            <person name="Sternberg P.W."/>
            <person name="Wang J."/>
            <person name="Gasser R.B."/>
        </authorList>
    </citation>
    <scope>NUCLEOTIDE SEQUENCE [LARGE SCALE GENOMIC DNA]</scope>
    <source>
        <strain evidence="28">DCEP-RM93F</strain>
    </source>
</reference>
<feature type="coiled-coil region" evidence="25">
    <location>
        <begin position="32"/>
        <end position="81"/>
    </location>
</feature>
<evidence type="ECO:0000256" key="17">
    <source>
        <dbReference type="ARBA" id="ARBA00023054"/>
    </source>
</evidence>